<organism evidence="1 2">
    <name type="scientific">Tichowtungia aerotolerans</name>
    <dbReference type="NCBI Taxonomy" id="2697043"/>
    <lineage>
        <taxon>Bacteria</taxon>
        <taxon>Pseudomonadati</taxon>
        <taxon>Kiritimatiellota</taxon>
        <taxon>Tichowtungiia</taxon>
        <taxon>Tichowtungiales</taxon>
        <taxon>Tichowtungiaceae</taxon>
        <taxon>Tichowtungia</taxon>
    </lineage>
</organism>
<dbReference type="AlphaFoldDB" id="A0A6P1M0U8"/>
<evidence type="ECO:0000313" key="1">
    <source>
        <dbReference type="EMBL" id="QHI68180.1"/>
    </source>
</evidence>
<evidence type="ECO:0000313" key="2">
    <source>
        <dbReference type="Proteomes" id="UP000464954"/>
    </source>
</evidence>
<dbReference type="KEGG" id="taer:GT409_01515"/>
<accession>A0A6P1M0U8</accession>
<reference evidence="1 2" key="1">
    <citation type="submission" date="2020-01" db="EMBL/GenBank/DDBJ databases">
        <title>Ponticoccus aerotolerans gen. nov., sp. nov., an anaerobic bacterium and proposal of Ponticoccusceae fam. nov., Ponticoccusles ord. nov. and Ponticoccuse classis nov. in the phylum Kiritimatiellaeota.</title>
        <authorList>
            <person name="Zhou L.Y."/>
            <person name="Du Z.J."/>
        </authorList>
    </citation>
    <scope>NUCLEOTIDE SEQUENCE [LARGE SCALE GENOMIC DNA]</scope>
    <source>
        <strain evidence="1 2">S-5007</strain>
    </source>
</reference>
<dbReference type="EMBL" id="CP047593">
    <property type="protein sequence ID" value="QHI68180.1"/>
    <property type="molecule type" value="Genomic_DNA"/>
</dbReference>
<evidence type="ECO:0008006" key="3">
    <source>
        <dbReference type="Google" id="ProtNLM"/>
    </source>
</evidence>
<protein>
    <recommendedName>
        <fullName evidence="3">STAS/SEC14 domain-containing protein</fullName>
    </recommendedName>
</protein>
<name>A0A6P1M0U8_9BACT</name>
<proteinExistence type="predicted"/>
<gene>
    <name evidence="1" type="ORF">GT409_01515</name>
</gene>
<keyword evidence="2" id="KW-1185">Reference proteome</keyword>
<dbReference type="Proteomes" id="UP000464954">
    <property type="component" value="Chromosome"/>
</dbReference>
<sequence>MQPLETFISQTPKYLFCTTSGDFTLPEGIKTIDTVLSAVLQTKTAHVLMDVSQISNPCDETEKIMWAYEVQREMNLFEATHGFLPRVALYGSLPFITEDKATSDYFRSVNIPIQTFDSKEEAKSWLLEAA</sequence>
<dbReference type="RefSeq" id="WP_160626238.1">
    <property type="nucleotide sequence ID" value="NZ_CP047593.1"/>
</dbReference>